<sequence length="202" mass="22172">MSDMMHICKISTAQDAASPSRNAAEQHQRAHKAAEGIAELSTKVVKKLRDRTGGKYKSRIIAAACNGQLRCMHEAHGFVFDKSNAKSTGVPEWSDDGNMINRAVLPPMLEIGWTITIPITPSNIAVTVATAPRREMINCVVERIVNVVPRLGAQRSARKRLERRHCHKLYEGKRQSYGNADTGEGTCKRRTQHAGAEGGQSS</sequence>
<evidence type="ECO:0000256" key="1">
    <source>
        <dbReference type="SAM" id="MobiDB-lite"/>
    </source>
</evidence>
<protein>
    <submittedName>
        <fullName evidence="2">Uncharacterized protein</fullName>
    </submittedName>
</protein>
<dbReference type="AlphaFoldDB" id="A0A8K0WKA1"/>
<dbReference type="Proteomes" id="UP000813444">
    <property type="component" value="Unassembled WGS sequence"/>
</dbReference>
<dbReference type="EMBL" id="JAGPNK010000028">
    <property type="protein sequence ID" value="KAH7303802.1"/>
    <property type="molecule type" value="Genomic_DNA"/>
</dbReference>
<accession>A0A8K0WKA1</accession>
<comment type="caution">
    <text evidence="2">The sequence shown here is derived from an EMBL/GenBank/DDBJ whole genome shotgun (WGS) entry which is preliminary data.</text>
</comment>
<name>A0A8K0WKA1_9HYPO</name>
<evidence type="ECO:0000313" key="3">
    <source>
        <dbReference type="Proteomes" id="UP000813444"/>
    </source>
</evidence>
<gene>
    <name evidence="2" type="ORF">B0I35DRAFT_414860</name>
</gene>
<keyword evidence="3" id="KW-1185">Reference proteome</keyword>
<feature type="region of interest" description="Disordered" evidence="1">
    <location>
        <begin position="172"/>
        <end position="202"/>
    </location>
</feature>
<reference evidence="2" key="1">
    <citation type="journal article" date="2021" name="Nat. Commun.">
        <title>Genetic determinants of endophytism in the Arabidopsis root mycobiome.</title>
        <authorList>
            <person name="Mesny F."/>
            <person name="Miyauchi S."/>
            <person name="Thiergart T."/>
            <person name="Pickel B."/>
            <person name="Atanasova L."/>
            <person name="Karlsson M."/>
            <person name="Huettel B."/>
            <person name="Barry K.W."/>
            <person name="Haridas S."/>
            <person name="Chen C."/>
            <person name="Bauer D."/>
            <person name="Andreopoulos W."/>
            <person name="Pangilinan J."/>
            <person name="LaButti K."/>
            <person name="Riley R."/>
            <person name="Lipzen A."/>
            <person name="Clum A."/>
            <person name="Drula E."/>
            <person name="Henrissat B."/>
            <person name="Kohler A."/>
            <person name="Grigoriev I.V."/>
            <person name="Martin F.M."/>
            <person name="Hacquard S."/>
        </authorList>
    </citation>
    <scope>NUCLEOTIDE SEQUENCE</scope>
    <source>
        <strain evidence="2">MPI-CAGE-CH-0235</strain>
    </source>
</reference>
<proteinExistence type="predicted"/>
<organism evidence="2 3">
    <name type="scientific">Stachybotrys elegans</name>
    <dbReference type="NCBI Taxonomy" id="80388"/>
    <lineage>
        <taxon>Eukaryota</taxon>
        <taxon>Fungi</taxon>
        <taxon>Dikarya</taxon>
        <taxon>Ascomycota</taxon>
        <taxon>Pezizomycotina</taxon>
        <taxon>Sordariomycetes</taxon>
        <taxon>Hypocreomycetidae</taxon>
        <taxon>Hypocreales</taxon>
        <taxon>Stachybotryaceae</taxon>
        <taxon>Stachybotrys</taxon>
    </lineage>
</organism>
<evidence type="ECO:0000313" key="2">
    <source>
        <dbReference type="EMBL" id="KAH7303802.1"/>
    </source>
</evidence>